<reference evidence="1 2" key="1">
    <citation type="submission" date="2021-06" db="EMBL/GenBank/DDBJ databases">
        <authorList>
            <person name="Sun Q."/>
            <person name="Li D."/>
        </authorList>
    </citation>
    <scope>NUCLEOTIDE SEQUENCE [LARGE SCALE GENOMIC DNA]</scope>
    <source>
        <strain evidence="1 2">N19</strain>
    </source>
</reference>
<dbReference type="RefSeq" id="WP_216570501.1">
    <property type="nucleotide sequence ID" value="NZ_JAHLOQ010000028.1"/>
</dbReference>
<sequence>MKKRRKLLIALLAVILVPGAIGFGFNFFSWNSNKEVSKQTMTVDGEINVSPVSEGASLLPGDKICDKVEFDIKSTATSLLRVKIVPYISDTVSGDKQSADVCKIENSENSKWIDGKDGYYYYSEGVSKANGTIPFDNKIYFDIPEGGESNDYQGKYIHANVQAEMVQAKHGVFEQQWGVGSGHAAYAKLKAISNAQGE</sequence>
<comment type="caution">
    <text evidence="1">The sequence shown here is derived from an EMBL/GenBank/DDBJ whole genome shotgun (WGS) entry which is preliminary data.</text>
</comment>
<evidence type="ECO:0000313" key="1">
    <source>
        <dbReference type="EMBL" id="MBU5336771.1"/>
    </source>
</evidence>
<accession>A0ABS6DY48</accession>
<proteinExistence type="predicted"/>
<dbReference type="Proteomes" id="UP001196301">
    <property type="component" value="Unassembled WGS sequence"/>
</dbReference>
<name>A0ABS6DY48_9FIRM</name>
<evidence type="ECO:0008006" key="3">
    <source>
        <dbReference type="Google" id="ProtNLM"/>
    </source>
</evidence>
<protein>
    <recommendedName>
        <fullName evidence="3">Alternate signal-mediated exported protein, CPF_0494 family</fullName>
    </recommendedName>
</protein>
<organism evidence="1 2">
    <name type="scientific">Intestinibacter bartlettii</name>
    <dbReference type="NCBI Taxonomy" id="261299"/>
    <lineage>
        <taxon>Bacteria</taxon>
        <taxon>Bacillati</taxon>
        <taxon>Bacillota</taxon>
        <taxon>Clostridia</taxon>
        <taxon>Peptostreptococcales</taxon>
        <taxon>Peptostreptococcaceae</taxon>
        <taxon>Intestinibacter</taxon>
    </lineage>
</organism>
<evidence type="ECO:0000313" key="2">
    <source>
        <dbReference type="Proteomes" id="UP001196301"/>
    </source>
</evidence>
<keyword evidence="2" id="KW-1185">Reference proteome</keyword>
<gene>
    <name evidence="1" type="ORF">KQI20_10005</name>
</gene>
<dbReference type="EMBL" id="JAHLOQ010000028">
    <property type="protein sequence ID" value="MBU5336771.1"/>
    <property type="molecule type" value="Genomic_DNA"/>
</dbReference>